<evidence type="ECO:0000313" key="1">
    <source>
        <dbReference type="EnsemblPlants" id="ONIVA02G24270.1"/>
    </source>
</evidence>
<dbReference type="Proteomes" id="UP000006591">
    <property type="component" value="Chromosome 2"/>
</dbReference>
<keyword evidence="2" id="KW-1185">Reference proteome</keyword>
<dbReference type="EnsemblPlants" id="ONIVA02G24270.1">
    <property type="protein sequence ID" value="ONIVA02G24270.1"/>
    <property type="gene ID" value="ONIVA02G24270"/>
</dbReference>
<dbReference type="STRING" id="4536.A0A0E0G8W1"/>
<reference evidence="1" key="1">
    <citation type="submission" date="2015-04" db="UniProtKB">
        <authorList>
            <consortium name="EnsemblPlants"/>
        </authorList>
    </citation>
    <scope>IDENTIFICATION</scope>
    <source>
        <strain evidence="1">SL10</strain>
    </source>
</reference>
<name>A0A0E0G8W1_ORYNI</name>
<reference evidence="1" key="2">
    <citation type="submission" date="2018-04" db="EMBL/GenBank/DDBJ databases">
        <title>OnivRS2 (Oryza nivara Reference Sequence Version 2).</title>
        <authorList>
            <person name="Zhang J."/>
            <person name="Kudrna D."/>
            <person name="Lee S."/>
            <person name="Talag J."/>
            <person name="Rajasekar S."/>
            <person name="Welchert J."/>
            <person name="Hsing Y.-I."/>
            <person name="Wing R.A."/>
        </authorList>
    </citation>
    <scope>NUCLEOTIDE SEQUENCE [LARGE SCALE GENOMIC DNA]</scope>
    <source>
        <strain evidence="1">SL10</strain>
    </source>
</reference>
<evidence type="ECO:0000313" key="2">
    <source>
        <dbReference type="Proteomes" id="UP000006591"/>
    </source>
</evidence>
<dbReference type="HOGENOM" id="CLU_1809300_0_0_1"/>
<accession>A0A0E0G8W1</accession>
<protein>
    <submittedName>
        <fullName evidence="1">Uncharacterized protein</fullName>
    </submittedName>
</protein>
<dbReference type="Gramene" id="ONIVA02G24270.1">
    <property type="protein sequence ID" value="ONIVA02G24270.1"/>
    <property type="gene ID" value="ONIVA02G24270"/>
</dbReference>
<organism evidence="1">
    <name type="scientific">Oryza nivara</name>
    <name type="common">Indian wild rice</name>
    <name type="synonym">Oryza sativa f. spontanea</name>
    <dbReference type="NCBI Taxonomy" id="4536"/>
    <lineage>
        <taxon>Eukaryota</taxon>
        <taxon>Viridiplantae</taxon>
        <taxon>Streptophyta</taxon>
        <taxon>Embryophyta</taxon>
        <taxon>Tracheophyta</taxon>
        <taxon>Spermatophyta</taxon>
        <taxon>Magnoliopsida</taxon>
        <taxon>Liliopsida</taxon>
        <taxon>Poales</taxon>
        <taxon>Poaceae</taxon>
        <taxon>BOP clade</taxon>
        <taxon>Oryzoideae</taxon>
        <taxon>Oryzeae</taxon>
        <taxon>Oryzinae</taxon>
        <taxon>Oryza</taxon>
    </lineage>
</organism>
<dbReference type="AlphaFoldDB" id="A0A0E0G8W1"/>
<proteinExistence type="predicted"/>
<sequence length="143" mass="15692">MYCICCLNRPFVYRTAYTYGKAGANLPESSVAMHEETKAVKSGLSRRTATQPWMSFQAQQRAIAPWLLAFPCDGGRQAGSQRRRRVSDCFLLGWEPPFGCLGILAGIGAAGTNVYGVVHLHAFAMASCCRGSYQGKKYRVNMA</sequence>